<keyword evidence="2" id="KW-1185">Reference proteome</keyword>
<reference evidence="1" key="1">
    <citation type="submission" date="2021-06" db="EMBL/GenBank/DDBJ databases">
        <authorList>
            <person name="Kallberg Y."/>
            <person name="Tangrot J."/>
            <person name="Rosling A."/>
        </authorList>
    </citation>
    <scope>NUCLEOTIDE SEQUENCE</scope>
    <source>
        <strain evidence="1">MA461A</strain>
    </source>
</reference>
<dbReference type="EMBL" id="CAJVQC010000372">
    <property type="protein sequence ID" value="CAG8468395.1"/>
    <property type="molecule type" value="Genomic_DNA"/>
</dbReference>
<accession>A0ACA9KG43</accession>
<feature type="non-terminal residue" evidence="1">
    <location>
        <position position="1"/>
    </location>
</feature>
<sequence>ILKMSKLQASINYQYQLDNTSSNELHNSDDESVDTASSNNKVQMFRENLNKESGELDDEIDMSVL</sequence>
<dbReference type="Proteomes" id="UP000789920">
    <property type="component" value="Unassembled WGS sequence"/>
</dbReference>
<gene>
    <name evidence="1" type="ORF">RPERSI_LOCUS464</name>
</gene>
<comment type="caution">
    <text evidence="1">The sequence shown here is derived from an EMBL/GenBank/DDBJ whole genome shotgun (WGS) entry which is preliminary data.</text>
</comment>
<proteinExistence type="predicted"/>
<organism evidence="1 2">
    <name type="scientific">Racocetra persica</name>
    <dbReference type="NCBI Taxonomy" id="160502"/>
    <lineage>
        <taxon>Eukaryota</taxon>
        <taxon>Fungi</taxon>
        <taxon>Fungi incertae sedis</taxon>
        <taxon>Mucoromycota</taxon>
        <taxon>Glomeromycotina</taxon>
        <taxon>Glomeromycetes</taxon>
        <taxon>Diversisporales</taxon>
        <taxon>Gigasporaceae</taxon>
        <taxon>Racocetra</taxon>
    </lineage>
</organism>
<evidence type="ECO:0000313" key="1">
    <source>
        <dbReference type="EMBL" id="CAG8468395.1"/>
    </source>
</evidence>
<evidence type="ECO:0000313" key="2">
    <source>
        <dbReference type="Proteomes" id="UP000789920"/>
    </source>
</evidence>
<name>A0ACA9KG43_9GLOM</name>
<protein>
    <submittedName>
        <fullName evidence="1">35512_t:CDS:1</fullName>
    </submittedName>
</protein>